<dbReference type="AlphaFoldDB" id="A0A975FJM0"/>
<reference evidence="2" key="1">
    <citation type="submission" date="2020-06" db="EMBL/GenBank/DDBJ databases">
        <title>Complete genome sequence of Candidatus Phytoplasma luffae NCHU2019.</title>
        <authorList>
            <person name="Cho S.-T."/>
            <person name="Tan C.-M."/>
            <person name="Li J.-R."/>
            <person name="Chien Y.-Y."/>
            <person name="Chiu Y.-C."/>
            <person name="Yang J.-Y."/>
            <person name="Kuo C.-H."/>
        </authorList>
    </citation>
    <scope>NUCLEOTIDE SEQUENCE</scope>
    <source>
        <strain evidence="2">NCHU2019</strain>
    </source>
</reference>
<organism evidence="2 3">
    <name type="scientific">Loofah witches'-broom phytoplasma</name>
    <dbReference type="NCBI Taxonomy" id="35773"/>
    <lineage>
        <taxon>Bacteria</taxon>
        <taxon>Bacillati</taxon>
        <taxon>Mycoplasmatota</taxon>
        <taxon>Mollicutes</taxon>
        <taxon>Acholeplasmatales</taxon>
        <taxon>Acholeplasmataceae</taxon>
        <taxon>Candidatus Phytoplasma</taxon>
        <taxon>16SrVIII (Loofah witches'-broom group)</taxon>
    </lineage>
</organism>
<dbReference type="Proteomes" id="UP000672038">
    <property type="component" value="Chromosome"/>
</dbReference>
<keyword evidence="1" id="KW-0812">Transmembrane</keyword>
<evidence type="ECO:0000256" key="1">
    <source>
        <dbReference type="SAM" id="Phobius"/>
    </source>
</evidence>
<dbReference type="EMBL" id="CP054393">
    <property type="protein sequence ID" value="QTX03194.1"/>
    <property type="molecule type" value="Genomic_DNA"/>
</dbReference>
<feature type="transmembrane region" description="Helical" evidence="1">
    <location>
        <begin position="12"/>
        <end position="32"/>
    </location>
</feature>
<evidence type="ECO:0000313" key="2">
    <source>
        <dbReference type="EMBL" id="QTX03194.1"/>
    </source>
</evidence>
<dbReference type="RefSeq" id="WP_210954621.1">
    <property type="nucleotide sequence ID" value="NZ_CP054393.1"/>
</dbReference>
<sequence length="208" mass="24765">MLKINNIKCKIYFFIFIFLSMIFLILAIYNNLQQYKEEEIKLLNDFPVFEVEYVGGDNKKKTLIPIEIPNFNIEKYKHLINVEHSAILFSKQMQLKEPLFLKIKIILDTKNTFDKPEDYFNLRIITVDKNNKKEIYAEDHKPCYFEMEENEIQKIQINTQIEQIKIINTLEEPKLFLLYNYEIVDSQGKSIIGGTNEITQNIQNIVNK</sequence>
<evidence type="ECO:0000313" key="3">
    <source>
        <dbReference type="Proteomes" id="UP000672038"/>
    </source>
</evidence>
<dbReference type="KEGG" id="pluf:LFWB_6310"/>
<accession>A0A975FJM0</accession>
<keyword evidence="1" id="KW-1133">Transmembrane helix</keyword>
<proteinExistence type="predicted"/>
<protein>
    <submittedName>
        <fullName evidence="2">Uncharacterized protein</fullName>
    </submittedName>
</protein>
<keyword evidence="1" id="KW-0472">Membrane</keyword>
<keyword evidence="3" id="KW-1185">Reference proteome</keyword>
<name>A0A975FJM0_LOWBP</name>
<gene>
    <name evidence="2" type="ORF">LFWB_6310</name>
</gene>